<dbReference type="InterPro" id="IPR052964">
    <property type="entry name" value="Sporulation_signal_mat"/>
</dbReference>
<reference evidence="7 8" key="1">
    <citation type="submission" date="2023-10" db="EMBL/GenBank/DDBJ databases">
        <title>Development of a sustainable strategy for remediation of hydrocarbon-contaminated territories based on the waste exchange concept.</title>
        <authorList>
            <person name="Krivoruchko A."/>
        </authorList>
    </citation>
    <scope>NUCLEOTIDE SEQUENCE [LARGE SCALE GENOMIC DNA]</scope>
    <source>
        <strain evidence="7 8">IEGM 1323</strain>
    </source>
</reference>
<evidence type="ECO:0000256" key="2">
    <source>
        <dbReference type="ARBA" id="ARBA00022692"/>
    </source>
</evidence>
<evidence type="ECO:0000256" key="4">
    <source>
        <dbReference type="ARBA" id="ARBA00023136"/>
    </source>
</evidence>
<comment type="subcellular location">
    <subcellularLocation>
        <location evidence="1">Endomembrane system</location>
        <topology evidence="1">Multi-pass membrane protein</topology>
    </subcellularLocation>
</comment>
<dbReference type="PANTHER" id="PTHR39535">
    <property type="entry name" value="SPORULATION-DELAYING PROTEIN SDPB"/>
    <property type="match status" value="1"/>
</dbReference>
<evidence type="ECO:0000256" key="1">
    <source>
        <dbReference type="ARBA" id="ARBA00004127"/>
    </source>
</evidence>
<organism evidence="7 8">
    <name type="scientific">Rhodococcoides yunnanense</name>
    <dbReference type="NCBI Taxonomy" id="278209"/>
    <lineage>
        <taxon>Bacteria</taxon>
        <taxon>Bacillati</taxon>
        <taxon>Actinomycetota</taxon>
        <taxon>Actinomycetes</taxon>
        <taxon>Mycobacteriales</taxon>
        <taxon>Nocardiaceae</taxon>
        <taxon>Rhodococcoides</taxon>
    </lineage>
</organism>
<dbReference type="InterPro" id="IPR023894">
    <property type="entry name" value="Sporulation_SdpB"/>
</dbReference>
<evidence type="ECO:0000256" key="3">
    <source>
        <dbReference type="ARBA" id="ARBA00022989"/>
    </source>
</evidence>
<dbReference type="SMART" id="SM00752">
    <property type="entry name" value="HTTM"/>
    <property type="match status" value="1"/>
</dbReference>
<dbReference type="RefSeq" id="WP_317564456.1">
    <property type="nucleotide sequence ID" value="NZ_JAWLJX010000003.1"/>
</dbReference>
<feature type="transmembrane region" description="Helical" evidence="5">
    <location>
        <begin position="216"/>
        <end position="245"/>
    </location>
</feature>
<evidence type="ECO:0000256" key="5">
    <source>
        <dbReference type="SAM" id="Phobius"/>
    </source>
</evidence>
<keyword evidence="8" id="KW-1185">Reference proteome</keyword>
<feature type="transmembrane region" description="Helical" evidence="5">
    <location>
        <begin position="68"/>
        <end position="97"/>
    </location>
</feature>
<dbReference type="InterPro" id="IPR011020">
    <property type="entry name" value="HTTM-like"/>
</dbReference>
<dbReference type="EMBL" id="JAWLJX010000003">
    <property type="protein sequence ID" value="MDV6261947.1"/>
    <property type="molecule type" value="Genomic_DNA"/>
</dbReference>
<dbReference type="Proteomes" id="UP001185755">
    <property type="component" value="Unassembled WGS sequence"/>
</dbReference>
<protein>
    <recommendedName>
        <fullName evidence="6">HTTM-like domain-containing protein</fullName>
    </recommendedName>
</protein>
<dbReference type="NCBIfam" id="TIGR04033">
    <property type="entry name" value="export_SdpB"/>
    <property type="match status" value="1"/>
</dbReference>
<feature type="transmembrane region" description="Helical" evidence="5">
    <location>
        <begin position="252"/>
        <end position="283"/>
    </location>
</feature>
<sequence>MPVVNAVAERIASSILAYPSRSRMLGIGRTIIAIGQLSVLVFTPQSYLFVPLAGMPQSPQCDTTGSSLLAYCMFGGLAKNTVAMVIGAILVAVIIGVLPRVTGVLHYWASVSMGTAFALPDGGEQAAQVATFFLMFALVNDNRIWHWQLRGAPDSAGVFQGIAWAAGWALRLQMAYIYLNASISKIAVSDWSDGTAVYYVVRGESFGVGNFLQSTILAITAVPLLALIASWGTIAIEAATAVLILGRGRVRLVGLLLSIFLHIAFIAAIGLWSFALIMVGLMVCATTGWNSSRRESELEVSNSAVVKMHETDGRRQTDSLLTSKDPISETIRPTT</sequence>
<accession>A0ABU4BCM3</accession>
<dbReference type="PANTHER" id="PTHR39535:SF2">
    <property type="entry name" value="HTTM DOMAIN-CONTAINING PROTEIN"/>
    <property type="match status" value="1"/>
</dbReference>
<evidence type="ECO:0000313" key="7">
    <source>
        <dbReference type="EMBL" id="MDV6261947.1"/>
    </source>
</evidence>
<gene>
    <name evidence="7" type="ORF">R3P96_11385</name>
</gene>
<feature type="transmembrane region" description="Helical" evidence="5">
    <location>
        <begin position="30"/>
        <end position="48"/>
    </location>
</feature>
<proteinExistence type="predicted"/>
<name>A0ABU4BCM3_9NOCA</name>
<keyword evidence="3 5" id="KW-1133">Transmembrane helix</keyword>
<evidence type="ECO:0000259" key="6">
    <source>
        <dbReference type="SMART" id="SM00752"/>
    </source>
</evidence>
<evidence type="ECO:0000313" key="8">
    <source>
        <dbReference type="Proteomes" id="UP001185755"/>
    </source>
</evidence>
<feature type="domain" description="HTTM-like" evidence="6">
    <location>
        <begin position="17"/>
        <end position="287"/>
    </location>
</feature>
<comment type="caution">
    <text evidence="7">The sequence shown here is derived from an EMBL/GenBank/DDBJ whole genome shotgun (WGS) entry which is preliminary data.</text>
</comment>
<keyword evidence="4 5" id="KW-0472">Membrane</keyword>
<keyword evidence="2 5" id="KW-0812">Transmembrane</keyword>